<reference evidence="2 3" key="1">
    <citation type="journal article" date="2020" name="Cell">
        <title>Large-Scale Comparative Analyses of Tick Genomes Elucidate Their Genetic Diversity and Vector Capacities.</title>
        <authorList>
            <consortium name="Tick Genome and Microbiome Consortium (TIGMIC)"/>
            <person name="Jia N."/>
            <person name="Wang J."/>
            <person name="Shi W."/>
            <person name="Du L."/>
            <person name="Sun Y."/>
            <person name="Zhan W."/>
            <person name="Jiang J.F."/>
            <person name="Wang Q."/>
            <person name="Zhang B."/>
            <person name="Ji P."/>
            <person name="Bell-Sakyi L."/>
            <person name="Cui X.M."/>
            <person name="Yuan T.T."/>
            <person name="Jiang B.G."/>
            <person name="Yang W.F."/>
            <person name="Lam T.T."/>
            <person name="Chang Q.C."/>
            <person name="Ding S.J."/>
            <person name="Wang X.J."/>
            <person name="Zhu J.G."/>
            <person name="Ruan X.D."/>
            <person name="Zhao L."/>
            <person name="Wei J.T."/>
            <person name="Ye R.Z."/>
            <person name="Que T.C."/>
            <person name="Du C.H."/>
            <person name="Zhou Y.H."/>
            <person name="Cheng J.X."/>
            <person name="Dai P.F."/>
            <person name="Guo W.B."/>
            <person name="Han X.H."/>
            <person name="Huang E.J."/>
            <person name="Li L.F."/>
            <person name="Wei W."/>
            <person name="Gao Y.C."/>
            <person name="Liu J.Z."/>
            <person name="Shao H.Z."/>
            <person name="Wang X."/>
            <person name="Wang C.C."/>
            <person name="Yang T.C."/>
            <person name="Huo Q.B."/>
            <person name="Li W."/>
            <person name="Chen H.Y."/>
            <person name="Chen S.E."/>
            <person name="Zhou L.G."/>
            <person name="Ni X.B."/>
            <person name="Tian J.H."/>
            <person name="Sheng Y."/>
            <person name="Liu T."/>
            <person name="Pan Y.S."/>
            <person name="Xia L.Y."/>
            <person name="Li J."/>
            <person name="Zhao F."/>
            <person name="Cao W.C."/>
        </authorList>
    </citation>
    <scope>NUCLEOTIDE SEQUENCE [LARGE SCALE GENOMIC DNA]</scope>
    <source>
        <strain evidence="2">HaeL-2018</strain>
    </source>
</reference>
<keyword evidence="1" id="KW-0472">Membrane</keyword>
<evidence type="ECO:0000313" key="2">
    <source>
        <dbReference type="EMBL" id="KAH9361386.1"/>
    </source>
</evidence>
<keyword evidence="1" id="KW-1133">Transmembrane helix</keyword>
<name>A0A9J6FEB8_HAELO</name>
<feature type="transmembrane region" description="Helical" evidence="1">
    <location>
        <begin position="91"/>
        <end position="113"/>
    </location>
</feature>
<dbReference type="EMBL" id="JABSTR010000001">
    <property type="protein sequence ID" value="KAH9361386.1"/>
    <property type="molecule type" value="Genomic_DNA"/>
</dbReference>
<dbReference type="VEuPathDB" id="VectorBase:HLOH_064335"/>
<dbReference type="OrthoDB" id="10028364at2759"/>
<gene>
    <name evidence="2" type="ORF">HPB48_005235</name>
</gene>
<dbReference type="Proteomes" id="UP000821853">
    <property type="component" value="Chromosome 1"/>
</dbReference>
<evidence type="ECO:0000256" key="1">
    <source>
        <dbReference type="SAM" id="Phobius"/>
    </source>
</evidence>
<keyword evidence="1" id="KW-0812">Transmembrane</keyword>
<protein>
    <submittedName>
        <fullName evidence="2">Uncharacterized protein</fullName>
    </submittedName>
</protein>
<dbReference type="AlphaFoldDB" id="A0A9J6FEB8"/>
<sequence>MLLAQGSSLSIEPEVTCKDCKDCRKRQFSRKCKNFMCERCRDSRQTFALPASPRKCSQVVGLVAFICIESVAECRGMFNCAPPGYVHSYRFFAFVSFSSILVTGAIFAARMLGVSGRVPIPAKYHPFAVSSPRGTAC</sequence>
<evidence type="ECO:0000313" key="3">
    <source>
        <dbReference type="Proteomes" id="UP000821853"/>
    </source>
</evidence>
<proteinExistence type="predicted"/>
<organism evidence="2 3">
    <name type="scientific">Haemaphysalis longicornis</name>
    <name type="common">Bush tick</name>
    <dbReference type="NCBI Taxonomy" id="44386"/>
    <lineage>
        <taxon>Eukaryota</taxon>
        <taxon>Metazoa</taxon>
        <taxon>Ecdysozoa</taxon>
        <taxon>Arthropoda</taxon>
        <taxon>Chelicerata</taxon>
        <taxon>Arachnida</taxon>
        <taxon>Acari</taxon>
        <taxon>Parasitiformes</taxon>
        <taxon>Ixodida</taxon>
        <taxon>Ixodoidea</taxon>
        <taxon>Ixodidae</taxon>
        <taxon>Haemaphysalinae</taxon>
        <taxon>Haemaphysalis</taxon>
    </lineage>
</organism>
<accession>A0A9J6FEB8</accession>
<keyword evidence="3" id="KW-1185">Reference proteome</keyword>
<comment type="caution">
    <text evidence="2">The sequence shown here is derived from an EMBL/GenBank/DDBJ whole genome shotgun (WGS) entry which is preliminary data.</text>
</comment>